<keyword evidence="3" id="KW-1185">Reference proteome</keyword>
<proteinExistence type="predicted"/>
<name>A0A0K9PEI2_ZOSMR</name>
<sequence length="240" mass="26989">MGCVSSKRFHGHLHFSSKSSDNSSNDRPQTSAANTDGAVRKIVEEEEDDDDELKGEEIEKAICQSVDPKSSAMAKLLALLSESHVQTEVDINSKENTLSSTKLFSTTWNNNNVEDQEEDRIVLADENDDDDNDDEYDEEEPTRKVDPKNTSSDQQKSIIASSPSHHNSNIKEERDCPEISLHKKKAKARRSKRRQKQQQPSFEFKTVGSLKEWLGSPGSFYTPKFGGNNSTNLEIKDVQN</sequence>
<feature type="compositionally biased region" description="Basic residues" evidence="1">
    <location>
        <begin position="182"/>
        <end position="196"/>
    </location>
</feature>
<evidence type="ECO:0000313" key="3">
    <source>
        <dbReference type="Proteomes" id="UP000036987"/>
    </source>
</evidence>
<comment type="caution">
    <text evidence="2">The sequence shown here is derived from an EMBL/GenBank/DDBJ whole genome shotgun (WGS) entry which is preliminary data.</text>
</comment>
<dbReference type="AlphaFoldDB" id="A0A0K9PEI2"/>
<evidence type="ECO:0000313" key="2">
    <source>
        <dbReference type="EMBL" id="KMZ66615.1"/>
    </source>
</evidence>
<feature type="compositionally biased region" description="Basic and acidic residues" evidence="1">
    <location>
        <begin position="169"/>
        <end position="181"/>
    </location>
</feature>
<feature type="region of interest" description="Disordered" evidence="1">
    <location>
        <begin position="109"/>
        <end position="240"/>
    </location>
</feature>
<protein>
    <submittedName>
        <fullName evidence="2">Uncharacterized protein</fullName>
    </submittedName>
</protein>
<feature type="compositionally biased region" description="Acidic residues" evidence="1">
    <location>
        <begin position="125"/>
        <end position="140"/>
    </location>
</feature>
<feature type="compositionally biased region" description="Low complexity" evidence="1">
    <location>
        <begin position="16"/>
        <end position="26"/>
    </location>
</feature>
<feature type="compositionally biased region" description="Polar residues" evidence="1">
    <location>
        <begin position="148"/>
        <end position="167"/>
    </location>
</feature>
<feature type="region of interest" description="Disordered" evidence="1">
    <location>
        <begin position="1"/>
        <end position="57"/>
    </location>
</feature>
<dbReference type="EMBL" id="LFYR01000962">
    <property type="protein sequence ID" value="KMZ66615.1"/>
    <property type="molecule type" value="Genomic_DNA"/>
</dbReference>
<feature type="compositionally biased region" description="Acidic residues" evidence="1">
    <location>
        <begin position="44"/>
        <end position="54"/>
    </location>
</feature>
<gene>
    <name evidence="2" type="ORF">ZOSMA_291G00070</name>
</gene>
<evidence type="ECO:0000256" key="1">
    <source>
        <dbReference type="SAM" id="MobiDB-lite"/>
    </source>
</evidence>
<reference evidence="3" key="1">
    <citation type="journal article" date="2016" name="Nature">
        <title>The genome of the seagrass Zostera marina reveals angiosperm adaptation to the sea.</title>
        <authorList>
            <person name="Olsen J.L."/>
            <person name="Rouze P."/>
            <person name="Verhelst B."/>
            <person name="Lin Y.-C."/>
            <person name="Bayer T."/>
            <person name="Collen J."/>
            <person name="Dattolo E."/>
            <person name="De Paoli E."/>
            <person name="Dittami S."/>
            <person name="Maumus F."/>
            <person name="Michel G."/>
            <person name="Kersting A."/>
            <person name="Lauritano C."/>
            <person name="Lohaus R."/>
            <person name="Toepel M."/>
            <person name="Tonon T."/>
            <person name="Vanneste K."/>
            <person name="Amirebrahimi M."/>
            <person name="Brakel J."/>
            <person name="Bostroem C."/>
            <person name="Chovatia M."/>
            <person name="Grimwood J."/>
            <person name="Jenkins J.W."/>
            <person name="Jueterbock A."/>
            <person name="Mraz A."/>
            <person name="Stam W.T."/>
            <person name="Tice H."/>
            <person name="Bornberg-Bauer E."/>
            <person name="Green P.J."/>
            <person name="Pearson G.A."/>
            <person name="Procaccini G."/>
            <person name="Duarte C.M."/>
            <person name="Schmutz J."/>
            <person name="Reusch T.B.H."/>
            <person name="Van de Peer Y."/>
        </authorList>
    </citation>
    <scope>NUCLEOTIDE SEQUENCE [LARGE SCALE GENOMIC DNA]</scope>
    <source>
        <strain evidence="3">cv. Finnish</strain>
    </source>
</reference>
<accession>A0A0K9PEI2</accession>
<dbReference type="Proteomes" id="UP000036987">
    <property type="component" value="Unassembled WGS sequence"/>
</dbReference>
<organism evidence="2 3">
    <name type="scientific">Zostera marina</name>
    <name type="common">Eelgrass</name>
    <dbReference type="NCBI Taxonomy" id="29655"/>
    <lineage>
        <taxon>Eukaryota</taxon>
        <taxon>Viridiplantae</taxon>
        <taxon>Streptophyta</taxon>
        <taxon>Embryophyta</taxon>
        <taxon>Tracheophyta</taxon>
        <taxon>Spermatophyta</taxon>
        <taxon>Magnoliopsida</taxon>
        <taxon>Liliopsida</taxon>
        <taxon>Zosteraceae</taxon>
        <taxon>Zostera</taxon>
    </lineage>
</organism>